<dbReference type="RefSeq" id="WP_096633314.1">
    <property type="nucleotide sequence ID" value="NZ_NSGR01000004.1"/>
</dbReference>
<accession>A0A854WI08</accession>
<evidence type="ECO:0000256" key="2">
    <source>
        <dbReference type="ARBA" id="ARBA00023125"/>
    </source>
</evidence>
<dbReference type="GO" id="GO:0003700">
    <property type="term" value="F:DNA-binding transcription factor activity"/>
    <property type="evidence" value="ECO:0007669"/>
    <property type="project" value="TreeGrafter"/>
</dbReference>
<dbReference type="GO" id="GO:0000976">
    <property type="term" value="F:transcription cis-regulatory region binding"/>
    <property type="evidence" value="ECO:0007669"/>
    <property type="project" value="TreeGrafter"/>
</dbReference>
<evidence type="ECO:0000256" key="1">
    <source>
        <dbReference type="ARBA" id="ARBA00023015"/>
    </source>
</evidence>
<dbReference type="AlphaFoldDB" id="A0A854WI08"/>
<reference evidence="5 6" key="1">
    <citation type="submission" date="2016-06" db="EMBL/GenBank/DDBJ databases">
        <authorList>
            <person name="Haines A.N."/>
            <person name="Council K.R."/>
        </authorList>
    </citation>
    <scope>NUCLEOTIDE SEQUENCE [LARGE SCALE GENOMIC DNA]</scope>
    <source>
        <strain evidence="5 6">SP158-29</strain>
    </source>
</reference>
<dbReference type="InterPro" id="IPR000843">
    <property type="entry name" value="HTH_LacI"/>
</dbReference>
<gene>
    <name evidence="5" type="primary">ccpA_1</name>
    <name evidence="5" type="ORF">A9Y57_00344</name>
</gene>
<keyword evidence="2" id="KW-0238">DNA-binding</keyword>
<dbReference type="InterPro" id="IPR046335">
    <property type="entry name" value="LacI/GalR-like_sensor"/>
</dbReference>
<dbReference type="SUPFAM" id="SSF47413">
    <property type="entry name" value="lambda repressor-like DNA-binding domains"/>
    <property type="match status" value="1"/>
</dbReference>
<keyword evidence="1" id="KW-0805">Transcription regulation</keyword>
<dbReference type="Proteomes" id="UP000217465">
    <property type="component" value="Unassembled WGS sequence"/>
</dbReference>
<dbReference type="InterPro" id="IPR010982">
    <property type="entry name" value="Lambda_DNA-bd_dom_sf"/>
</dbReference>
<comment type="caution">
    <text evidence="5">The sequence shown here is derived from an EMBL/GenBank/DDBJ whole genome shotgun (WGS) entry which is preliminary data.</text>
</comment>
<protein>
    <submittedName>
        <fullName evidence="5">Catabolite control protein A</fullName>
    </submittedName>
</protein>
<dbReference type="SMART" id="SM00354">
    <property type="entry name" value="HTH_LACI"/>
    <property type="match status" value="1"/>
</dbReference>
<dbReference type="PANTHER" id="PTHR30146">
    <property type="entry name" value="LACI-RELATED TRANSCRIPTIONAL REPRESSOR"/>
    <property type="match status" value="1"/>
</dbReference>
<dbReference type="Pfam" id="PF13377">
    <property type="entry name" value="Peripla_BP_3"/>
    <property type="match status" value="1"/>
</dbReference>
<dbReference type="SUPFAM" id="SSF53822">
    <property type="entry name" value="Periplasmic binding protein-like I"/>
    <property type="match status" value="1"/>
</dbReference>
<sequence length="338" mass="38289">MTTILDIAKMANVSKSTVSRVINGQPGVSQKSKNKVLEVINQTNFLPNKAARTLKSSDSNSILILFHRPSKVTVKNPFYLEIVSEISVILESYGYDIILQTYLETVSEIESTKSKIANQLVKGIIILSSPLDETFFKELDKLSIPTIIVGKITNTYKNIYSVDTDNYRDSYRLVECLVNFGHQNIVCIHPPADVNVSKDRVSGYLDCLKDNHLQVDKNNIVETGYTINQTLKDIDYLFRSKREFSAIFATDIIRALCVYKKANEYNLRIPDDLSIICFSSDVYSPFFFPEPSGIEIPIFELAKSVSQQLLKLINKENMTCHTEIIDTKFTLTNSIKKI</sequence>
<dbReference type="InterPro" id="IPR028082">
    <property type="entry name" value="Peripla_BP_I"/>
</dbReference>
<dbReference type="Pfam" id="PF00356">
    <property type="entry name" value="LacI"/>
    <property type="match status" value="1"/>
</dbReference>
<evidence type="ECO:0000313" key="5">
    <source>
        <dbReference type="EMBL" id="PCH13710.1"/>
    </source>
</evidence>
<evidence type="ECO:0000313" key="6">
    <source>
        <dbReference type="Proteomes" id="UP000217465"/>
    </source>
</evidence>
<dbReference type="PROSITE" id="PS00356">
    <property type="entry name" value="HTH_LACI_1"/>
    <property type="match status" value="1"/>
</dbReference>
<feature type="domain" description="HTH lacI-type" evidence="4">
    <location>
        <begin position="2"/>
        <end position="56"/>
    </location>
</feature>
<proteinExistence type="predicted"/>
<evidence type="ECO:0000256" key="3">
    <source>
        <dbReference type="ARBA" id="ARBA00023163"/>
    </source>
</evidence>
<organism evidence="5 6">
    <name type="scientific">Streptococcus parauberis</name>
    <dbReference type="NCBI Taxonomy" id="1348"/>
    <lineage>
        <taxon>Bacteria</taxon>
        <taxon>Bacillati</taxon>
        <taxon>Bacillota</taxon>
        <taxon>Bacilli</taxon>
        <taxon>Lactobacillales</taxon>
        <taxon>Streptococcaceae</taxon>
        <taxon>Streptococcus</taxon>
    </lineage>
</organism>
<dbReference type="PANTHER" id="PTHR30146:SF109">
    <property type="entry name" value="HTH-TYPE TRANSCRIPTIONAL REGULATOR GALS"/>
    <property type="match status" value="1"/>
</dbReference>
<dbReference type="PROSITE" id="PS50932">
    <property type="entry name" value="HTH_LACI_2"/>
    <property type="match status" value="1"/>
</dbReference>
<evidence type="ECO:0000259" key="4">
    <source>
        <dbReference type="PROSITE" id="PS50932"/>
    </source>
</evidence>
<dbReference type="CDD" id="cd06267">
    <property type="entry name" value="PBP1_LacI_sugar_binding-like"/>
    <property type="match status" value="1"/>
</dbReference>
<dbReference type="CDD" id="cd01392">
    <property type="entry name" value="HTH_LacI"/>
    <property type="match status" value="1"/>
</dbReference>
<dbReference type="Gene3D" id="3.40.50.2300">
    <property type="match status" value="2"/>
</dbReference>
<dbReference type="Gene3D" id="1.10.260.40">
    <property type="entry name" value="lambda repressor-like DNA-binding domains"/>
    <property type="match status" value="1"/>
</dbReference>
<dbReference type="EMBL" id="NSGR01000004">
    <property type="protein sequence ID" value="PCH13710.1"/>
    <property type="molecule type" value="Genomic_DNA"/>
</dbReference>
<name>A0A854WI08_9STRE</name>
<keyword evidence="3" id="KW-0804">Transcription</keyword>
<dbReference type="PRINTS" id="PR00036">
    <property type="entry name" value="HTHLACI"/>
</dbReference>